<reference evidence="7 8" key="1">
    <citation type="submission" date="2018-03" db="EMBL/GenBank/DDBJ databases">
        <title>Genomic Encyclopedia of Archaeal and Bacterial Type Strains, Phase II (KMG-II): from individual species to whole genera.</title>
        <authorList>
            <person name="Goeker M."/>
        </authorList>
    </citation>
    <scope>NUCLEOTIDE SEQUENCE [LARGE SCALE GENOMIC DNA]</scope>
    <source>
        <strain evidence="7 8">DSM 45312</strain>
    </source>
</reference>
<evidence type="ECO:0000313" key="7">
    <source>
        <dbReference type="EMBL" id="PSK95577.1"/>
    </source>
</evidence>
<dbReference type="SUPFAM" id="SSF53850">
    <property type="entry name" value="Periplasmic binding protein-like II"/>
    <property type="match status" value="1"/>
</dbReference>
<proteinExistence type="inferred from homology"/>
<evidence type="ECO:0000256" key="2">
    <source>
        <dbReference type="ARBA" id="ARBA00008520"/>
    </source>
</evidence>
<feature type="chain" id="PRO_5015177021" evidence="6">
    <location>
        <begin position="33"/>
        <end position="473"/>
    </location>
</feature>
<dbReference type="PANTHER" id="PTHR43649:SF31">
    <property type="entry name" value="SN-GLYCEROL-3-PHOSPHATE-BINDING PERIPLASMIC PROTEIN UGPB"/>
    <property type="match status" value="1"/>
</dbReference>
<protein>
    <submittedName>
        <fullName evidence="7">Carbohydrate ABC transporter substrate-binding protein (CUT1 family)</fullName>
    </submittedName>
</protein>
<gene>
    <name evidence="7" type="ORF">CLV63_1147</name>
</gene>
<sequence>MTTNPIDRASRNRRRRTALLAGAVGLTLTASACGGGGAGDGGDLTAPGADVLKDHDGVVEVEFWHSMETTNGKVLEALIDEFNKENEGKIKVNPSFQGIYDDTLAKYRGAVQKGDTPELVQIYDIGTRFMIDAKQAIPAQSFVDKDKYDDSKLEEGLRNYYTVDGELQAFPFNSSTPLLYINKDAFKKAGLDPEKPPKTLEEVREYSEKLTEKDGSKVEQYGLGAAMYGWFIEQFKARAGESYCNKGNGREGLATEVTYDEGTAVEVVDWWKGMLDDGYAVNVGRKTEDSQAAFNSGRAAMTLDSTSALGAILDQADFEVGTGYFPLANDGDPGGSIIGGASLWINGPGHEQVEQRASWEFVKFLLSPEAQSKWHAGTGYLSVNTDGYEQPEAKEQTEKFPQSTTALDQLRETKPNEATAGCLLGVMSEGRMANEEGWERAVTADGADPQEELTKSAKKMQGSIAKYNESIDN</sequence>
<keyword evidence="3" id="KW-0813">Transport</keyword>
<organism evidence="7 8">
    <name type="scientific">Murinocardiopsis flavida</name>
    <dbReference type="NCBI Taxonomy" id="645275"/>
    <lineage>
        <taxon>Bacteria</taxon>
        <taxon>Bacillati</taxon>
        <taxon>Actinomycetota</taxon>
        <taxon>Actinomycetes</taxon>
        <taxon>Streptosporangiales</taxon>
        <taxon>Nocardiopsidaceae</taxon>
        <taxon>Murinocardiopsis</taxon>
    </lineage>
</organism>
<dbReference type="RefSeq" id="WP_106584521.1">
    <property type="nucleotide sequence ID" value="NZ_PYGA01000014.1"/>
</dbReference>
<dbReference type="PANTHER" id="PTHR43649">
    <property type="entry name" value="ARABINOSE-BINDING PROTEIN-RELATED"/>
    <property type="match status" value="1"/>
</dbReference>
<keyword evidence="4 6" id="KW-0732">Signal</keyword>
<comment type="subcellular location">
    <subcellularLocation>
        <location evidence="1">Cell envelope</location>
    </subcellularLocation>
</comment>
<dbReference type="AlphaFoldDB" id="A0A2P8DEH7"/>
<dbReference type="Proteomes" id="UP000240542">
    <property type="component" value="Unassembled WGS sequence"/>
</dbReference>
<dbReference type="EMBL" id="PYGA01000014">
    <property type="protein sequence ID" value="PSK95577.1"/>
    <property type="molecule type" value="Genomic_DNA"/>
</dbReference>
<evidence type="ECO:0000256" key="5">
    <source>
        <dbReference type="SAM" id="MobiDB-lite"/>
    </source>
</evidence>
<dbReference type="Pfam" id="PF13416">
    <property type="entry name" value="SBP_bac_8"/>
    <property type="match status" value="1"/>
</dbReference>
<dbReference type="CDD" id="cd14748">
    <property type="entry name" value="PBP2_UgpB"/>
    <property type="match status" value="1"/>
</dbReference>
<dbReference type="InterPro" id="IPR006059">
    <property type="entry name" value="SBP"/>
</dbReference>
<accession>A0A2P8DEH7</accession>
<dbReference type="OrthoDB" id="9780991at2"/>
<feature type="region of interest" description="Disordered" evidence="5">
    <location>
        <begin position="444"/>
        <end position="473"/>
    </location>
</feature>
<name>A0A2P8DEH7_9ACTN</name>
<evidence type="ECO:0000256" key="6">
    <source>
        <dbReference type="SAM" id="SignalP"/>
    </source>
</evidence>
<evidence type="ECO:0000256" key="3">
    <source>
        <dbReference type="ARBA" id="ARBA00022448"/>
    </source>
</evidence>
<evidence type="ECO:0000313" key="8">
    <source>
        <dbReference type="Proteomes" id="UP000240542"/>
    </source>
</evidence>
<feature type="signal peptide" evidence="6">
    <location>
        <begin position="1"/>
        <end position="32"/>
    </location>
</feature>
<evidence type="ECO:0000256" key="1">
    <source>
        <dbReference type="ARBA" id="ARBA00004196"/>
    </source>
</evidence>
<keyword evidence="8" id="KW-1185">Reference proteome</keyword>
<comment type="caution">
    <text evidence="7">The sequence shown here is derived from an EMBL/GenBank/DDBJ whole genome shotgun (WGS) entry which is preliminary data.</text>
</comment>
<dbReference type="InterPro" id="IPR050490">
    <property type="entry name" value="Bact_solute-bd_prot1"/>
</dbReference>
<dbReference type="GO" id="GO:0030313">
    <property type="term" value="C:cell envelope"/>
    <property type="evidence" value="ECO:0007669"/>
    <property type="project" value="UniProtKB-SubCell"/>
</dbReference>
<evidence type="ECO:0000256" key="4">
    <source>
        <dbReference type="ARBA" id="ARBA00022729"/>
    </source>
</evidence>
<dbReference type="Gene3D" id="3.40.190.10">
    <property type="entry name" value="Periplasmic binding protein-like II"/>
    <property type="match status" value="2"/>
</dbReference>
<comment type="similarity">
    <text evidence="2">Belongs to the bacterial solute-binding protein 1 family.</text>
</comment>